<proteinExistence type="inferred from homology"/>
<dbReference type="Pfam" id="PF02776">
    <property type="entry name" value="TPP_enzyme_N"/>
    <property type="match status" value="1"/>
</dbReference>
<dbReference type="Gene3D" id="3.40.50.720">
    <property type="entry name" value="NAD(P)-binding Rossmann-like Domain"/>
    <property type="match status" value="1"/>
</dbReference>
<sequence>MNNKKPLRQWAHGADMVVSQLEAQGVKHVFGIPGAKIDKVFDSLNDSPIELIPVRHEANAAFMAAAVGRITGKAGVALVTSGPGCSNLITGMATANSEGDPVVALGGAVKRSDKAKLVHQSMDTVAMFSPVTKYSVEVPSSDAIAEVVSNAFRAAEHGRPGSAFVSLPQDISDGPATGNILPANGSVKAGAAPDAAIEEVAKLIAQAKNPVFLLGLMASQAENSAALFHVLEKSHIPVTSTYQAAGAVNQQHFARFAGRVGLFNNQAGDRLLQLADLVVCIGYSPVEYEPAMWNTGDATLVHIDVLPAYEERNYVPDVELVGDIASTLDKLTARIEKPLILSPRASEILVDRQHQRELLSRRGAQLNQFALHPLRIVRAMQDIVNDDVTLTVDMGSFHIWIARYLYSFRARQLMISNGQQTMGVALPWAIGAWLVNPGRKVVSVSGDGGFLQSSMELETAVRLGANVLHIIWVDNAYNMVAIQEEKKYQRLSGVNFGPVDFKAYADAFGARGFAVESAEALEPTLRAAMDVNGPAVVAIPVDYSDNHLLMTLVTGAGQGIGKAIALRLAKDGFAVAVADYNAKTAKEVADEINRNGGRALEVTADVSDRDQVFAAVEAARKGLGGFDVIVNNAGVAPSTPIEDITPEIVDKVYNINVKGPKATAGKSSTPAPRPAT</sequence>
<dbReference type="Pfam" id="PF02775">
    <property type="entry name" value="TPP_enzyme_C"/>
    <property type="match status" value="1"/>
</dbReference>
<dbReference type="GO" id="GO:0000287">
    <property type="term" value="F:magnesium ion binding"/>
    <property type="evidence" value="ECO:0007669"/>
    <property type="project" value="InterPro"/>
</dbReference>
<feature type="domain" description="Thiamine pyrophosphate enzyme TPP-binding" evidence="5">
    <location>
        <begin position="393"/>
        <end position="538"/>
    </location>
</feature>
<dbReference type="InterPro" id="IPR036291">
    <property type="entry name" value="NAD(P)-bd_dom_sf"/>
</dbReference>
<dbReference type="AlphaFoldDB" id="A0A0A2W3K1"/>
<evidence type="ECO:0000256" key="3">
    <source>
        <dbReference type="RuleBase" id="RU362132"/>
    </source>
</evidence>
<dbReference type="PRINTS" id="PR00081">
    <property type="entry name" value="GDHRDH"/>
</dbReference>
<dbReference type="SUPFAM" id="SSF51735">
    <property type="entry name" value="NAD(P)-binding Rossmann-fold domains"/>
    <property type="match status" value="1"/>
</dbReference>
<dbReference type="Gene3D" id="3.40.50.1220">
    <property type="entry name" value="TPP-binding domain"/>
    <property type="match status" value="1"/>
</dbReference>
<evidence type="ECO:0000256" key="1">
    <source>
        <dbReference type="ARBA" id="ARBA00007812"/>
    </source>
</evidence>
<gene>
    <name evidence="7" type="ORF">BBAD15_g1016</name>
</gene>
<dbReference type="Gene3D" id="1.20.5.740">
    <property type="entry name" value="Single helix bin"/>
    <property type="match status" value="1"/>
</dbReference>
<protein>
    <submittedName>
        <fullName evidence="7">Acetolactate synthase, catabolic</fullName>
    </submittedName>
</protein>
<dbReference type="Pfam" id="PF00106">
    <property type="entry name" value="adh_short"/>
    <property type="match status" value="1"/>
</dbReference>
<dbReference type="STRING" id="1245745.A0A0A2W3K1"/>
<dbReference type="InterPro" id="IPR029035">
    <property type="entry name" value="DHS-like_NAD/FAD-binding_dom"/>
</dbReference>
<dbReference type="SUPFAM" id="SSF52467">
    <property type="entry name" value="DHS-like NAD/FAD-binding domain"/>
    <property type="match status" value="1"/>
</dbReference>
<dbReference type="InterPro" id="IPR011766">
    <property type="entry name" value="TPP_enzyme_TPP-bd"/>
</dbReference>
<evidence type="ECO:0000259" key="6">
    <source>
        <dbReference type="Pfam" id="PF02776"/>
    </source>
</evidence>
<dbReference type="GO" id="GO:0034077">
    <property type="term" value="P:butanediol metabolic process"/>
    <property type="evidence" value="ECO:0007669"/>
    <property type="project" value="InterPro"/>
</dbReference>
<dbReference type="InterPro" id="IPR012001">
    <property type="entry name" value="Thiamin_PyroP_enz_TPP-bd_dom"/>
</dbReference>
<dbReference type="InterPro" id="IPR029061">
    <property type="entry name" value="THDP-binding"/>
</dbReference>
<dbReference type="GO" id="GO:0003984">
    <property type="term" value="F:acetolactate synthase activity"/>
    <property type="evidence" value="ECO:0007669"/>
    <property type="project" value="EnsemblFungi"/>
</dbReference>
<dbReference type="Pfam" id="PF00205">
    <property type="entry name" value="TPP_enzyme_M"/>
    <property type="match status" value="1"/>
</dbReference>
<evidence type="ECO:0000259" key="5">
    <source>
        <dbReference type="Pfam" id="PF02775"/>
    </source>
</evidence>
<evidence type="ECO:0000259" key="4">
    <source>
        <dbReference type="Pfam" id="PF00205"/>
    </source>
</evidence>
<dbReference type="GO" id="GO:0005948">
    <property type="term" value="C:acetolactate synthase complex"/>
    <property type="evidence" value="ECO:0007669"/>
    <property type="project" value="EnsemblFungi"/>
</dbReference>
<dbReference type="InterPro" id="IPR012000">
    <property type="entry name" value="Thiamin_PyroP_enz_cen_dom"/>
</dbReference>
<dbReference type="SUPFAM" id="SSF52518">
    <property type="entry name" value="Thiamin diphosphate-binding fold (THDP-binding)"/>
    <property type="match status" value="2"/>
</dbReference>
<feature type="domain" description="Thiamine pyrophosphate enzyme N-terminal TPP-binding" evidence="6">
    <location>
        <begin position="12"/>
        <end position="127"/>
    </location>
</feature>
<dbReference type="PROSITE" id="PS00187">
    <property type="entry name" value="TPP_ENZYMES"/>
    <property type="match status" value="1"/>
</dbReference>
<dbReference type="NCBIfam" id="NF006378">
    <property type="entry name" value="PRK08617.1"/>
    <property type="match status" value="1"/>
</dbReference>
<dbReference type="PANTHER" id="PTHR18968:SF129">
    <property type="entry name" value="ACETOLACTATE SYNTHASE"/>
    <property type="match status" value="1"/>
</dbReference>
<dbReference type="PANTHER" id="PTHR18968">
    <property type="entry name" value="THIAMINE PYROPHOSPHATE ENZYMES"/>
    <property type="match status" value="1"/>
</dbReference>
<name>A0A0A2W3K1_BEABA</name>
<accession>A0A0A2W3K1</accession>
<evidence type="ECO:0000313" key="7">
    <source>
        <dbReference type="EMBL" id="KGQ13197.1"/>
    </source>
</evidence>
<dbReference type="CDD" id="cd07035">
    <property type="entry name" value="TPP_PYR_POX_like"/>
    <property type="match status" value="1"/>
</dbReference>
<evidence type="ECO:0000256" key="2">
    <source>
        <dbReference type="ARBA" id="ARBA00023052"/>
    </source>
</evidence>
<dbReference type="GO" id="GO:0050660">
    <property type="term" value="F:flavin adenine dinucleotide binding"/>
    <property type="evidence" value="ECO:0007669"/>
    <property type="project" value="EnsemblFungi"/>
</dbReference>
<dbReference type="InterPro" id="IPR045229">
    <property type="entry name" value="TPP_enz"/>
</dbReference>
<organism evidence="7 8">
    <name type="scientific">Beauveria bassiana D1-5</name>
    <dbReference type="NCBI Taxonomy" id="1245745"/>
    <lineage>
        <taxon>Eukaryota</taxon>
        <taxon>Fungi</taxon>
        <taxon>Dikarya</taxon>
        <taxon>Ascomycota</taxon>
        <taxon>Pezizomycotina</taxon>
        <taxon>Sordariomycetes</taxon>
        <taxon>Hypocreomycetidae</taxon>
        <taxon>Hypocreales</taxon>
        <taxon>Cordycipitaceae</taxon>
        <taxon>Beauveria</taxon>
    </lineage>
</organism>
<dbReference type="FunFam" id="3.40.50.970:FF:000007">
    <property type="entry name" value="Acetolactate synthase"/>
    <property type="match status" value="1"/>
</dbReference>
<dbReference type="Gene3D" id="3.40.50.970">
    <property type="match status" value="2"/>
</dbReference>
<dbReference type="GO" id="GO:0030976">
    <property type="term" value="F:thiamine pyrophosphate binding"/>
    <property type="evidence" value="ECO:0007669"/>
    <property type="project" value="InterPro"/>
</dbReference>
<dbReference type="EMBL" id="ANFO01000051">
    <property type="protein sequence ID" value="KGQ13197.1"/>
    <property type="molecule type" value="Genomic_DNA"/>
</dbReference>
<dbReference type="GO" id="GO:0009099">
    <property type="term" value="P:L-valine biosynthetic process"/>
    <property type="evidence" value="ECO:0007669"/>
    <property type="project" value="EnsemblFungi"/>
</dbReference>
<dbReference type="HOGENOM" id="CLU_013748_3_2_1"/>
<dbReference type="InterPro" id="IPR012782">
    <property type="entry name" value="Acetolactate_synth_catblc"/>
</dbReference>
<reference evidence="7 8" key="1">
    <citation type="submission" date="2012-10" db="EMBL/GenBank/DDBJ databases">
        <title>Genome sequencing and analysis of entomopathogenic fungi Beauveria bassiana D1-5.</title>
        <authorList>
            <person name="Li Q."/>
            <person name="Wang L."/>
            <person name="Zhang Z."/>
            <person name="Wang Q."/>
            <person name="Ren J."/>
            <person name="Wang M."/>
            <person name="Xu W."/>
            <person name="Wang J."/>
            <person name="Lu Y."/>
            <person name="Du Q."/>
            <person name="Sun Z."/>
        </authorList>
    </citation>
    <scope>NUCLEOTIDE SEQUENCE [LARGE SCALE GENOMIC DNA]</scope>
    <source>
        <strain evidence="7 8">D1-5</strain>
    </source>
</reference>
<dbReference type="GO" id="GO:1901705">
    <property type="term" value="P:L-isoleucine biosynthetic process"/>
    <property type="evidence" value="ECO:0007669"/>
    <property type="project" value="EnsemblFungi"/>
</dbReference>
<dbReference type="InterPro" id="IPR000399">
    <property type="entry name" value="TPP-bd_CS"/>
</dbReference>
<comment type="caution">
    <text evidence="7">The sequence shown here is derived from an EMBL/GenBank/DDBJ whole genome shotgun (WGS) entry which is preliminary data.</text>
</comment>
<comment type="similarity">
    <text evidence="1 3">Belongs to the TPP enzyme family.</text>
</comment>
<evidence type="ECO:0000313" key="8">
    <source>
        <dbReference type="Proteomes" id="UP000030106"/>
    </source>
</evidence>
<dbReference type="InterPro" id="IPR002347">
    <property type="entry name" value="SDR_fam"/>
</dbReference>
<dbReference type="NCBIfam" id="TIGR02418">
    <property type="entry name" value="acolac_catab"/>
    <property type="match status" value="1"/>
</dbReference>
<dbReference type="Proteomes" id="UP000030106">
    <property type="component" value="Unassembled WGS sequence"/>
</dbReference>
<keyword evidence="2 3" id="KW-0786">Thiamine pyrophosphate</keyword>
<feature type="domain" description="Thiamine pyrophosphate enzyme central" evidence="4">
    <location>
        <begin position="197"/>
        <end position="331"/>
    </location>
</feature>